<dbReference type="Gene3D" id="2.70.170.10">
    <property type="entry name" value="Neurotransmitter-gated ion-channel ligand-binding domain"/>
    <property type="match status" value="1"/>
</dbReference>
<dbReference type="InterPro" id="IPR006201">
    <property type="entry name" value="Neur_channel"/>
</dbReference>
<evidence type="ECO:0000256" key="4">
    <source>
        <dbReference type="ARBA" id="ARBA00023136"/>
    </source>
</evidence>
<dbReference type="InterPro" id="IPR018000">
    <property type="entry name" value="Neurotransmitter_ion_chnl_CS"/>
</dbReference>
<evidence type="ECO:0000256" key="2">
    <source>
        <dbReference type="ARBA" id="ARBA00022692"/>
    </source>
</evidence>
<dbReference type="EnsemblMetazoa" id="G35289.1">
    <property type="protein sequence ID" value="G35289.1:cds"/>
    <property type="gene ID" value="G35289"/>
</dbReference>
<feature type="transmembrane region" description="Helical" evidence="5">
    <location>
        <begin position="369"/>
        <end position="391"/>
    </location>
</feature>
<keyword evidence="4 5" id="KW-0472">Membrane</keyword>
<keyword evidence="3 5" id="KW-1133">Transmembrane helix</keyword>
<sequence>MTAIGISRKNGYRHYIYKSWEVTMQYRAENNLQIGNYLASPCQIGTRGSQNDRRVDLADECGYCLSQKTKMTPKTLRLFGYGVILTFFTRYRFAEASNLSDLVDNLFQNYHTHVRPVCDSNSPIHVKLGIAVRQIINLNEPKQIIEINAWIRLRWNDCHMRWNSSQYGIGHFVVPYNKVWVPDVTLYDNVDSQLLGLKDYRPAIYSDGSVVYNFPTVISSLCKVDVTYFPFDKQICRLQFGSWAHNGLELNMSGISNEADLSAFVDSVEWEVTSVPMVRHVLYYKCCPEPYPDVTFYLKMKRKPLFYLMNLVFPCMLISTVACLGFILPPDSGEKVSLEITVLLSLAVFLMVVSETMPPSSETFPYIGVYFTCAMLLVSMSCLMTVVVLNLHFKGSSGKKVPLYLKRVFSFLATIVCFKIRINDATELKSTLKERKVTHHDNRAFEHTNGNTLDTSKHEKINMFFHNGFHHLNHRQVTENENDNLRAEEMIPDETIMESSSATSEIVNCVKQQLSILGNIENVLHKKRTLAESVEEWQAMAQIMDRVFLIFFTLVSFIYSLTFLMNSYLQDND</sequence>
<feature type="transmembrane region" description="Helical" evidence="5">
    <location>
        <begin position="340"/>
        <end position="357"/>
    </location>
</feature>
<accession>A0A8W8MVS5</accession>
<dbReference type="PANTHER" id="PTHR18945">
    <property type="entry name" value="NEUROTRANSMITTER GATED ION CHANNEL"/>
    <property type="match status" value="1"/>
</dbReference>
<comment type="subcellular location">
    <subcellularLocation>
        <location evidence="1">Membrane</location>
        <topology evidence="1">Multi-pass membrane protein</topology>
    </subcellularLocation>
</comment>
<comment type="similarity">
    <text evidence="5">Belongs to the ligand-gated ion channel (TC 1.A.9) family.</text>
</comment>
<dbReference type="InterPro" id="IPR006202">
    <property type="entry name" value="Neur_chan_lig-bd"/>
</dbReference>
<dbReference type="Proteomes" id="UP000005408">
    <property type="component" value="Unassembled WGS sequence"/>
</dbReference>
<keyword evidence="5" id="KW-0813">Transport</keyword>
<dbReference type="AlphaFoldDB" id="A0A8W8MVS5"/>
<keyword evidence="5" id="KW-0407">Ion channel</keyword>
<dbReference type="SUPFAM" id="SSF63712">
    <property type="entry name" value="Nicotinic receptor ligand binding domain-like"/>
    <property type="match status" value="1"/>
</dbReference>
<evidence type="ECO:0000256" key="3">
    <source>
        <dbReference type="ARBA" id="ARBA00022989"/>
    </source>
</evidence>
<dbReference type="CDD" id="cd19051">
    <property type="entry name" value="LGIC_TM_cation"/>
    <property type="match status" value="1"/>
</dbReference>
<keyword evidence="9" id="KW-1185">Reference proteome</keyword>
<dbReference type="GO" id="GO:0016020">
    <property type="term" value="C:membrane"/>
    <property type="evidence" value="ECO:0007669"/>
    <property type="project" value="UniProtKB-SubCell"/>
</dbReference>
<feature type="transmembrane region" description="Helical" evidence="5">
    <location>
        <begin position="305"/>
        <end position="328"/>
    </location>
</feature>
<evidence type="ECO:0000313" key="9">
    <source>
        <dbReference type="Proteomes" id="UP000005408"/>
    </source>
</evidence>
<dbReference type="CDD" id="cd18997">
    <property type="entry name" value="LGIC_ECD_nAChR"/>
    <property type="match status" value="1"/>
</dbReference>
<evidence type="ECO:0000259" key="6">
    <source>
        <dbReference type="Pfam" id="PF02931"/>
    </source>
</evidence>
<keyword evidence="2 5" id="KW-0812">Transmembrane</keyword>
<dbReference type="FunFam" id="2.70.170.10:FF:000030">
    <property type="entry name" value="AcetylCholine Receptor"/>
    <property type="match status" value="1"/>
</dbReference>
<feature type="domain" description="Neurotransmitter-gated ion-channel transmembrane" evidence="7">
    <location>
        <begin position="311"/>
        <end position="562"/>
    </location>
</feature>
<evidence type="ECO:0008006" key="10">
    <source>
        <dbReference type="Google" id="ProtNLM"/>
    </source>
</evidence>
<dbReference type="PROSITE" id="PS00236">
    <property type="entry name" value="NEUROTR_ION_CHANNEL"/>
    <property type="match status" value="1"/>
</dbReference>
<evidence type="ECO:0000256" key="1">
    <source>
        <dbReference type="ARBA" id="ARBA00004141"/>
    </source>
</evidence>
<evidence type="ECO:0000313" key="8">
    <source>
        <dbReference type="EnsemblMetazoa" id="G35289.1:cds"/>
    </source>
</evidence>
<keyword evidence="5" id="KW-0406">Ion transport</keyword>
<dbReference type="FunFam" id="1.20.58.390:FF:000073">
    <property type="entry name" value="Neuronal acetylcholine receptor subunit alpha-9-II"/>
    <property type="match status" value="1"/>
</dbReference>
<dbReference type="InterPro" id="IPR036734">
    <property type="entry name" value="Neur_chan_lig-bd_sf"/>
</dbReference>
<dbReference type="Pfam" id="PF02931">
    <property type="entry name" value="Neur_chan_LBD"/>
    <property type="match status" value="1"/>
</dbReference>
<dbReference type="Pfam" id="PF02932">
    <property type="entry name" value="Neur_chan_memb"/>
    <property type="match status" value="1"/>
</dbReference>
<dbReference type="NCBIfam" id="TIGR00860">
    <property type="entry name" value="LIC"/>
    <property type="match status" value="1"/>
</dbReference>
<dbReference type="GO" id="GO:0004888">
    <property type="term" value="F:transmembrane signaling receptor activity"/>
    <property type="evidence" value="ECO:0007669"/>
    <property type="project" value="InterPro"/>
</dbReference>
<organism evidence="8 9">
    <name type="scientific">Magallana gigas</name>
    <name type="common">Pacific oyster</name>
    <name type="synonym">Crassostrea gigas</name>
    <dbReference type="NCBI Taxonomy" id="29159"/>
    <lineage>
        <taxon>Eukaryota</taxon>
        <taxon>Metazoa</taxon>
        <taxon>Spiralia</taxon>
        <taxon>Lophotrochozoa</taxon>
        <taxon>Mollusca</taxon>
        <taxon>Bivalvia</taxon>
        <taxon>Autobranchia</taxon>
        <taxon>Pteriomorphia</taxon>
        <taxon>Ostreida</taxon>
        <taxon>Ostreoidea</taxon>
        <taxon>Ostreidae</taxon>
        <taxon>Magallana</taxon>
    </lineage>
</organism>
<dbReference type="GO" id="GO:0005230">
    <property type="term" value="F:extracellular ligand-gated monoatomic ion channel activity"/>
    <property type="evidence" value="ECO:0007669"/>
    <property type="project" value="InterPro"/>
</dbReference>
<dbReference type="InterPro" id="IPR038050">
    <property type="entry name" value="Neuro_actylchol_rec"/>
</dbReference>
<proteinExistence type="inferred from homology"/>
<dbReference type="SUPFAM" id="SSF90112">
    <property type="entry name" value="Neurotransmitter-gated ion-channel transmembrane pore"/>
    <property type="match status" value="1"/>
</dbReference>
<feature type="transmembrane region" description="Helical" evidence="5">
    <location>
        <begin position="547"/>
        <end position="569"/>
    </location>
</feature>
<dbReference type="InterPro" id="IPR036719">
    <property type="entry name" value="Neuro-gated_channel_TM_sf"/>
</dbReference>
<name>A0A8W8MVS5_MAGGI</name>
<dbReference type="PRINTS" id="PR00252">
    <property type="entry name" value="NRIONCHANNEL"/>
</dbReference>
<evidence type="ECO:0000259" key="7">
    <source>
        <dbReference type="Pfam" id="PF02932"/>
    </source>
</evidence>
<dbReference type="Gene3D" id="1.20.58.390">
    <property type="entry name" value="Neurotransmitter-gated ion-channel transmembrane domain"/>
    <property type="match status" value="1"/>
</dbReference>
<feature type="domain" description="Neurotransmitter-gated ion-channel ligand-binding" evidence="6">
    <location>
        <begin position="101"/>
        <end position="304"/>
    </location>
</feature>
<reference evidence="8" key="1">
    <citation type="submission" date="2022-08" db="UniProtKB">
        <authorList>
            <consortium name="EnsemblMetazoa"/>
        </authorList>
    </citation>
    <scope>IDENTIFICATION</scope>
    <source>
        <strain evidence="8">05x7-T-G4-1.051#20</strain>
    </source>
</reference>
<dbReference type="InterPro" id="IPR006029">
    <property type="entry name" value="Neurotrans-gated_channel_TM"/>
</dbReference>
<evidence type="ECO:0000256" key="5">
    <source>
        <dbReference type="RuleBase" id="RU000687"/>
    </source>
</evidence>
<protein>
    <recommendedName>
        <fullName evidence="10">Neuronal acetylcholine receptor subunit alpha-10</fullName>
    </recommendedName>
</protein>